<evidence type="ECO:0000313" key="4">
    <source>
        <dbReference type="Proteomes" id="UP001488805"/>
    </source>
</evidence>
<dbReference type="InterPro" id="IPR036179">
    <property type="entry name" value="Ig-like_dom_sf"/>
</dbReference>
<keyword evidence="1" id="KW-0472">Membrane</keyword>
<keyword evidence="1" id="KW-1133">Transmembrane helix</keyword>
<organism evidence="3 4">
    <name type="scientific">Zoarces viviparus</name>
    <name type="common">Viviparous eelpout</name>
    <name type="synonym">Blennius viviparus</name>
    <dbReference type="NCBI Taxonomy" id="48416"/>
    <lineage>
        <taxon>Eukaryota</taxon>
        <taxon>Metazoa</taxon>
        <taxon>Chordata</taxon>
        <taxon>Craniata</taxon>
        <taxon>Vertebrata</taxon>
        <taxon>Euteleostomi</taxon>
        <taxon>Actinopterygii</taxon>
        <taxon>Neopterygii</taxon>
        <taxon>Teleostei</taxon>
        <taxon>Neoteleostei</taxon>
        <taxon>Acanthomorphata</taxon>
        <taxon>Eupercaria</taxon>
        <taxon>Perciformes</taxon>
        <taxon>Cottioidei</taxon>
        <taxon>Zoarcales</taxon>
        <taxon>Zoarcidae</taxon>
        <taxon>Zoarcinae</taxon>
        <taxon>Zoarces</taxon>
    </lineage>
</organism>
<evidence type="ECO:0000256" key="1">
    <source>
        <dbReference type="SAM" id="Phobius"/>
    </source>
</evidence>
<accession>A0AAW1G193</accession>
<dbReference type="SUPFAM" id="SSF48726">
    <property type="entry name" value="Immunoglobulin"/>
    <property type="match status" value="1"/>
</dbReference>
<keyword evidence="4" id="KW-1185">Reference proteome</keyword>
<name>A0AAW1G193_ZOAVI</name>
<dbReference type="Proteomes" id="UP001488805">
    <property type="component" value="Unassembled WGS sequence"/>
</dbReference>
<feature type="signal peptide" evidence="2">
    <location>
        <begin position="1"/>
        <end position="27"/>
    </location>
</feature>
<evidence type="ECO:0008006" key="5">
    <source>
        <dbReference type="Google" id="ProtNLM"/>
    </source>
</evidence>
<sequence length="463" mass="51015">MQVVSGGQSLWIYLLFTSLQLWGRLSASTSSPLPAPAPTLYIHARSKSSVVLACRTPEGHRGDKFMLYRDRKKVDSKVLQSGAEEVQFSVRVNEGDPDQLFCCLYQDQDRPFSAFSPYLQLEPSKDAAPTRSIPLFPPPVLSVIPSTGVVKRGDMLSFRCSVPLPSQSQSQQSHHNKPLTFLLLRAAERTGAASVILQPRASRVSNPEPQPSVFSVGPVRGGEEGEYTCIYQFTKRKTLVNSTVSNVVQIVITDALPVPTLVLQQQTDVWHLLCTGSPAYPRAVFSLYLADNSDNQLPVAIHHATMITHQVTFPVPVQDTPVALYQCQYDVLLGGKWSKSEHSLPLAVTRGIHPSSSPDLSGVDWPLVLGSFSAVVLFLCSVALVVVLAHRKVKAAAKEKKRRQEAQFWTKVHAKDHVVDLTLRRTSFTSQEWASLDTPAENASRSPLCNSHSTFTTPIHPIH</sequence>
<dbReference type="InterPro" id="IPR013783">
    <property type="entry name" value="Ig-like_fold"/>
</dbReference>
<keyword evidence="2" id="KW-0732">Signal</keyword>
<proteinExistence type="predicted"/>
<protein>
    <recommendedName>
        <fullName evidence="5">Ig-like domain-containing protein</fullName>
    </recommendedName>
</protein>
<dbReference type="PANTHER" id="PTHR36859:SF1">
    <property type="entry name" value="PROTEIN HIDE1"/>
    <property type="match status" value="1"/>
</dbReference>
<comment type="caution">
    <text evidence="3">The sequence shown here is derived from an EMBL/GenBank/DDBJ whole genome shotgun (WGS) entry which is preliminary data.</text>
</comment>
<feature type="transmembrane region" description="Helical" evidence="1">
    <location>
        <begin position="365"/>
        <end position="389"/>
    </location>
</feature>
<dbReference type="EMBL" id="JBCEZU010000013">
    <property type="protein sequence ID" value="KAK9540041.1"/>
    <property type="molecule type" value="Genomic_DNA"/>
</dbReference>
<feature type="chain" id="PRO_5043609582" description="Ig-like domain-containing protein" evidence="2">
    <location>
        <begin position="28"/>
        <end position="463"/>
    </location>
</feature>
<dbReference type="PANTHER" id="PTHR36859">
    <property type="entry name" value="PROTEIN HIDE1"/>
    <property type="match status" value="1"/>
</dbReference>
<reference evidence="3 4" key="1">
    <citation type="journal article" date="2024" name="Genome Biol. Evol.">
        <title>Chromosome-level genome assembly of the viviparous eelpout Zoarces viviparus.</title>
        <authorList>
            <person name="Fuhrmann N."/>
            <person name="Brasseur M.V."/>
            <person name="Bakowski C.E."/>
            <person name="Podsiadlowski L."/>
            <person name="Prost S."/>
            <person name="Krehenwinkel H."/>
            <person name="Mayer C."/>
        </authorList>
    </citation>
    <scope>NUCLEOTIDE SEQUENCE [LARGE SCALE GENOMIC DNA]</scope>
    <source>
        <strain evidence="3">NO-MEL_2022_Ind0_liver</strain>
    </source>
</reference>
<evidence type="ECO:0000313" key="3">
    <source>
        <dbReference type="EMBL" id="KAK9540041.1"/>
    </source>
</evidence>
<dbReference type="Gene3D" id="2.60.40.10">
    <property type="entry name" value="Immunoglobulins"/>
    <property type="match status" value="2"/>
</dbReference>
<evidence type="ECO:0000256" key="2">
    <source>
        <dbReference type="SAM" id="SignalP"/>
    </source>
</evidence>
<keyword evidence="1" id="KW-0812">Transmembrane</keyword>
<dbReference type="AlphaFoldDB" id="A0AAW1G193"/>
<dbReference type="InterPro" id="IPR040438">
    <property type="entry name" value="HIDE1"/>
</dbReference>
<gene>
    <name evidence="3" type="ORF">VZT92_002515</name>
</gene>